<dbReference type="InterPro" id="IPR027624">
    <property type="entry name" value="TOMM_cyclo_SagD"/>
</dbReference>
<evidence type="ECO:0000313" key="3">
    <source>
        <dbReference type="Proteomes" id="UP001370348"/>
    </source>
</evidence>
<dbReference type="RefSeq" id="WP_394825529.1">
    <property type="nucleotide sequence ID" value="NZ_CP089984.1"/>
</dbReference>
<feature type="domain" description="YcaO" evidence="1">
    <location>
        <begin position="84"/>
        <end position="456"/>
    </location>
</feature>
<reference evidence="2 3" key="1">
    <citation type="submission" date="2021-12" db="EMBL/GenBank/DDBJ databases">
        <title>Discovery of the Pendulisporaceae a myxobacterial family with distinct sporulation behavior and unique specialized metabolism.</title>
        <authorList>
            <person name="Garcia R."/>
            <person name="Popoff A."/>
            <person name="Bader C.D."/>
            <person name="Loehr J."/>
            <person name="Walesch S."/>
            <person name="Walt C."/>
            <person name="Boldt J."/>
            <person name="Bunk B."/>
            <person name="Haeckl F.J.F.P.J."/>
            <person name="Gunesch A.P."/>
            <person name="Birkelbach J."/>
            <person name="Nuebel U."/>
            <person name="Pietschmann T."/>
            <person name="Bach T."/>
            <person name="Mueller R."/>
        </authorList>
    </citation>
    <scope>NUCLEOTIDE SEQUENCE [LARGE SCALE GENOMIC DNA]</scope>
    <source>
        <strain evidence="2 3">MSr11954</strain>
    </source>
</reference>
<proteinExistence type="predicted"/>
<organism evidence="2 3">
    <name type="scientific">Pendulispora albinea</name>
    <dbReference type="NCBI Taxonomy" id="2741071"/>
    <lineage>
        <taxon>Bacteria</taxon>
        <taxon>Pseudomonadati</taxon>
        <taxon>Myxococcota</taxon>
        <taxon>Myxococcia</taxon>
        <taxon>Myxococcales</taxon>
        <taxon>Sorangiineae</taxon>
        <taxon>Pendulisporaceae</taxon>
        <taxon>Pendulispora</taxon>
    </lineage>
</organism>
<dbReference type="Gene3D" id="3.30.40.250">
    <property type="match status" value="1"/>
</dbReference>
<name>A0ABZ2M007_9BACT</name>
<evidence type="ECO:0000259" key="1">
    <source>
        <dbReference type="PROSITE" id="PS51664"/>
    </source>
</evidence>
<sequence>MRKRAYPADIDALVRDMSRAEPDASRFLRSFDELVDRSVGIVRNLRRERDYYSDEPKFLCYRADLAPTASLSDGGYVHAPAEGGRSTHHDRAVVGALFEAMERYCLSIYRQRDLVRASHAQLESAGRAALDPVTLSSHEKTRDPAVADALRHAPMAWTPGFSYRLRSDILVPAQSVYLPYVFNEGEPVLRDPLTTGAAAGLLMGSAVLRGLLEVIERDAIMVTHYRSLSPPRLDLDGRGGGELDWVIQNLRRYQLDLSLYDIRLDLPVPAVLAKIIDRSGVGPSMTVASKAAFDVHDAVKGAIFEAACFRRPMRTRLARARQHATTIFGDLSRINSLESRSYVWIQPEMIEYLEYLDRSPRGSTAFTDCSASTPAKVRALIENVIRTGHDLIVVDVTTSDVATFGATVVKTIVPGLQPMHLDEQYRTWTRRLLAYGEASERALPVSALNQVPHPFL</sequence>
<dbReference type="PANTHER" id="PTHR37809">
    <property type="entry name" value="RIBOSOMAL PROTEIN S12 METHYLTHIOTRANSFERASE ACCESSORY FACTOR YCAO"/>
    <property type="match status" value="1"/>
</dbReference>
<protein>
    <submittedName>
        <fullName evidence="2">YcaO-like family protein</fullName>
    </submittedName>
</protein>
<dbReference type="NCBIfam" id="TIGR03604">
    <property type="entry name" value="TOMM_cyclo_SagD"/>
    <property type="match status" value="1"/>
</dbReference>
<dbReference type="Gene3D" id="3.30.160.660">
    <property type="match status" value="1"/>
</dbReference>
<evidence type="ECO:0000313" key="2">
    <source>
        <dbReference type="EMBL" id="WXB15895.1"/>
    </source>
</evidence>
<accession>A0ABZ2M007</accession>
<dbReference type="Gene3D" id="3.30.1330.230">
    <property type="match status" value="1"/>
</dbReference>
<gene>
    <name evidence="2" type="ORF">LZC94_01195</name>
</gene>
<dbReference type="Proteomes" id="UP001370348">
    <property type="component" value="Chromosome"/>
</dbReference>
<dbReference type="EMBL" id="CP089984">
    <property type="protein sequence ID" value="WXB15895.1"/>
    <property type="molecule type" value="Genomic_DNA"/>
</dbReference>
<dbReference type="InterPro" id="IPR003776">
    <property type="entry name" value="YcaO-like_dom"/>
</dbReference>
<dbReference type="Pfam" id="PF02624">
    <property type="entry name" value="YcaO"/>
    <property type="match status" value="1"/>
</dbReference>
<dbReference type="PANTHER" id="PTHR37809:SF1">
    <property type="entry name" value="RIBOSOMAL PROTEIN S12 METHYLTHIOTRANSFERASE ACCESSORY FACTOR YCAO"/>
    <property type="match status" value="1"/>
</dbReference>
<keyword evidence="3" id="KW-1185">Reference proteome</keyword>
<dbReference type="PROSITE" id="PS51664">
    <property type="entry name" value="YCAO"/>
    <property type="match status" value="1"/>
</dbReference>